<keyword evidence="4" id="KW-1185">Reference proteome</keyword>
<name>A0A9J6GTQ5_HAELO</name>
<evidence type="ECO:0000256" key="1">
    <source>
        <dbReference type="SAM" id="MobiDB-lite"/>
    </source>
</evidence>
<dbReference type="Proteomes" id="UP000821853">
    <property type="component" value="Unassembled WGS sequence"/>
</dbReference>
<evidence type="ECO:0000259" key="2">
    <source>
        <dbReference type="Pfam" id="PF13472"/>
    </source>
</evidence>
<dbReference type="Pfam" id="PF13472">
    <property type="entry name" value="Lipase_GDSL_2"/>
    <property type="match status" value="1"/>
</dbReference>
<reference evidence="3 4" key="1">
    <citation type="journal article" date="2020" name="Cell">
        <title>Large-Scale Comparative Analyses of Tick Genomes Elucidate Their Genetic Diversity and Vector Capacities.</title>
        <authorList>
            <consortium name="Tick Genome and Microbiome Consortium (TIGMIC)"/>
            <person name="Jia N."/>
            <person name="Wang J."/>
            <person name="Shi W."/>
            <person name="Du L."/>
            <person name="Sun Y."/>
            <person name="Zhan W."/>
            <person name="Jiang J.F."/>
            <person name="Wang Q."/>
            <person name="Zhang B."/>
            <person name="Ji P."/>
            <person name="Bell-Sakyi L."/>
            <person name="Cui X.M."/>
            <person name="Yuan T.T."/>
            <person name="Jiang B.G."/>
            <person name="Yang W.F."/>
            <person name="Lam T.T."/>
            <person name="Chang Q.C."/>
            <person name="Ding S.J."/>
            <person name="Wang X.J."/>
            <person name="Zhu J.G."/>
            <person name="Ruan X.D."/>
            <person name="Zhao L."/>
            <person name="Wei J.T."/>
            <person name="Ye R.Z."/>
            <person name="Que T.C."/>
            <person name="Du C.H."/>
            <person name="Zhou Y.H."/>
            <person name="Cheng J.X."/>
            <person name="Dai P.F."/>
            <person name="Guo W.B."/>
            <person name="Han X.H."/>
            <person name="Huang E.J."/>
            <person name="Li L.F."/>
            <person name="Wei W."/>
            <person name="Gao Y.C."/>
            <person name="Liu J.Z."/>
            <person name="Shao H.Z."/>
            <person name="Wang X."/>
            <person name="Wang C.C."/>
            <person name="Yang T.C."/>
            <person name="Huo Q.B."/>
            <person name="Li W."/>
            <person name="Chen H.Y."/>
            <person name="Chen S.E."/>
            <person name="Zhou L.G."/>
            <person name="Ni X.B."/>
            <person name="Tian J.H."/>
            <person name="Sheng Y."/>
            <person name="Liu T."/>
            <person name="Pan Y.S."/>
            <person name="Xia L.Y."/>
            <person name="Li J."/>
            <person name="Zhao F."/>
            <person name="Cao W.C."/>
        </authorList>
    </citation>
    <scope>NUCLEOTIDE SEQUENCE [LARGE SCALE GENOMIC DNA]</scope>
    <source>
        <strain evidence="3">HaeL-2018</strain>
    </source>
</reference>
<comment type="caution">
    <text evidence="3">The sequence shown here is derived from an EMBL/GenBank/DDBJ whole genome shotgun (WGS) entry which is preliminary data.</text>
</comment>
<dbReference type="VEuPathDB" id="VectorBase:HLOH_048213"/>
<dbReference type="OrthoDB" id="10072345at2759"/>
<dbReference type="InterPro" id="IPR036514">
    <property type="entry name" value="SGNH_hydro_sf"/>
</dbReference>
<protein>
    <recommendedName>
        <fullName evidence="2">SGNH hydrolase-type esterase domain-containing protein</fullName>
    </recommendedName>
</protein>
<gene>
    <name evidence="3" type="ORF">HPB48_004438</name>
</gene>
<accession>A0A9J6GTQ5</accession>
<feature type="domain" description="SGNH hydrolase-type esterase" evidence="2">
    <location>
        <begin position="20"/>
        <end position="136"/>
    </location>
</feature>
<dbReference type="InterPro" id="IPR013830">
    <property type="entry name" value="SGNH_hydro"/>
</dbReference>
<feature type="region of interest" description="Disordered" evidence="1">
    <location>
        <begin position="1"/>
        <end position="21"/>
    </location>
</feature>
<feature type="compositionally biased region" description="Basic and acidic residues" evidence="1">
    <location>
        <begin position="1"/>
        <end position="11"/>
    </location>
</feature>
<proteinExistence type="predicted"/>
<dbReference type="Gene3D" id="3.40.50.1110">
    <property type="entry name" value="SGNH hydrolase"/>
    <property type="match status" value="1"/>
</dbReference>
<dbReference type="EMBL" id="JABSTR010000009">
    <property type="protein sequence ID" value="KAH9378850.1"/>
    <property type="molecule type" value="Genomic_DNA"/>
</dbReference>
<sequence length="151" mass="17589">MRSSHPLKEYAPRPPRPPRPIVRTTTTILLHVGTNDITKTTNRVPFQRYVKLLASIRHDHPQIRTVYATLILPRCPDRRRQQSNWRAVHRFNSEACRFNDVLRRNCLRTRGLFYLDHALEWLPSARVFAADGIHPNFGGVTIMASHLHRAL</sequence>
<evidence type="ECO:0000313" key="4">
    <source>
        <dbReference type="Proteomes" id="UP000821853"/>
    </source>
</evidence>
<evidence type="ECO:0000313" key="3">
    <source>
        <dbReference type="EMBL" id="KAH9378850.1"/>
    </source>
</evidence>
<dbReference type="SUPFAM" id="SSF52266">
    <property type="entry name" value="SGNH hydrolase"/>
    <property type="match status" value="1"/>
</dbReference>
<dbReference type="AlphaFoldDB" id="A0A9J6GTQ5"/>
<organism evidence="3 4">
    <name type="scientific">Haemaphysalis longicornis</name>
    <name type="common">Bush tick</name>
    <dbReference type="NCBI Taxonomy" id="44386"/>
    <lineage>
        <taxon>Eukaryota</taxon>
        <taxon>Metazoa</taxon>
        <taxon>Ecdysozoa</taxon>
        <taxon>Arthropoda</taxon>
        <taxon>Chelicerata</taxon>
        <taxon>Arachnida</taxon>
        <taxon>Acari</taxon>
        <taxon>Parasitiformes</taxon>
        <taxon>Ixodida</taxon>
        <taxon>Ixodoidea</taxon>
        <taxon>Ixodidae</taxon>
        <taxon>Haemaphysalinae</taxon>
        <taxon>Haemaphysalis</taxon>
    </lineage>
</organism>